<dbReference type="Proteomes" id="UP000037594">
    <property type="component" value="Unassembled WGS sequence"/>
</dbReference>
<proteinExistence type="predicted"/>
<keyword evidence="2" id="KW-0732">Signal</keyword>
<accession>A0A0J8UG43</accession>
<dbReference type="AlphaFoldDB" id="A0A0J8UG43"/>
<organism evidence="3 4">
    <name type="scientific">Mycolicibacterium conceptionense</name>
    <dbReference type="NCBI Taxonomy" id="451644"/>
    <lineage>
        <taxon>Bacteria</taxon>
        <taxon>Bacillati</taxon>
        <taxon>Actinomycetota</taxon>
        <taxon>Actinomycetes</taxon>
        <taxon>Mycobacteriales</taxon>
        <taxon>Mycobacteriaceae</taxon>
        <taxon>Mycolicibacterium</taxon>
    </lineage>
</organism>
<gene>
    <name evidence="3" type="ORF">ACT17_00345</name>
</gene>
<evidence type="ECO:0000256" key="1">
    <source>
        <dbReference type="SAM" id="MobiDB-lite"/>
    </source>
</evidence>
<evidence type="ECO:0000313" key="3">
    <source>
        <dbReference type="EMBL" id="KMV20186.1"/>
    </source>
</evidence>
<protein>
    <submittedName>
        <fullName evidence="3">Uncharacterized protein</fullName>
    </submittedName>
</protein>
<name>A0A0J8UG43_9MYCO</name>
<feature type="region of interest" description="Disordered" evidence="1">
    <location>
        <begin position="51"/>
        <end position="84"/>
    </location>
</feature>
<feature type="compositionally biased region" description="Polar residues" evidence="1">
    <location>
        <begin position="51"/>
        <end position="60"/>
    </location>
</feature>
<dbReference type="PATRIC" id="fig|451644.5.peg.69"/>
<evidence type="ECO:0000256" key="2">
    <source>
        <dbReference type="SAM" id="SignalP"/>
    </source>
</evidence>
<feature type="signal peptide" evidence="2">
    <location>
        <begin position="1"/>
        <end position="25"/>
    </location>
</feature>
<feature type="chain" id="PRO_5039009630" evidence="2">
    <location>
        <begin position="26"/>
        <end position="84"/>
    </location>
</feature>
<evidence type="ECO:0000313" key="4">
    <source>
        <dbReference type="Proteomes" id="UP000037594"/>
    </source>
</evidence>
<reference evidence="3 4" key="1">
    <citation type="submission" date="2015-06" db="EMBL/GenBank/DDBJ databases">
        <title>Genome sequence of Mycobacterium conceptionense strain MLE.</title>
        <authorList>
            <person name="Greninger A.L."/>
            <person name="Cunningham G."/>
            <person name="Chiu C.Y."/>
            <person name="Miller S."/>
        </authorList>
    </citation>
    <scope>NUCLEOTIDE SEQUENCE [LARGE SCALE GENOMIC DNA]</scope>
    <source>
        <strain evidence="3 4">MLE</strain>
    </source>
</reference>
<sequence length="84" mass="8543">MARRMNAKIKLLHCTAGLAAVAALAGLGLQTNQVHSTPEISVPSAQSTMQFGETVTQSVPPSKPDTPAATPPVKAEPAPTAEPG</sequence>
<comment type="caution">
    <text evidence="3">The sequence shown here is derived from an EMBL/GenBank/DDBJ whole genome shotgun (WGS) entry which is preliminary data.</text>
</comment>
<dbReference type="EMBL" id="LFOD01000001">
    <property type="protein sequence ID" value="KMV20186.1"/>
    <property type="molecule type" value="Genomic_DNA"/>
</dbReference>